<sequence>MKKVMIMVVTLLMLAMTTEAQTLQKFFEKYADDERFQYVSVNKGMINMGTVLGGIAKTDQKSFSKMNGIKILTLEATSESAIMKTVLQEIERIVENGKFEPAVEVRDKGERVNIYYRVLGADNADMIIITKERTEFNCIWISGKMTKEEMMNTFSSNGSGQPLAINPNELLLVF</sequence>
<organism evidence="1">
    <name type="scientific">bioreactor metagenome</name>
    <dbReference type="NCBI Taxonomy" id="1076179"/>
    <lineage>
        <taxon>unclassified sequences</taxon>
        <taxon>metagenomes</taxon>
        <taxon>ecological metagenomes</taxon>
    </lineage>
</organism>
<dbReference type="Pfam" id="PF14060">
    <property type="entry name" value="DUF4252"/>
    <property type="match status" value="1"/>
</dbReference>
<evidence type="ECO:0008006" key="2">
    <source>
        <dbReference type="Google" id="ProtNLM"/>
    </source>
</evidence>
<accession>A0A645EFR8</accession>
<dbReference type="AlphaFoldDB" id="A0A645EFR8"/>
<protein>
    <recommendedName>
        <fullName evidence="2">DUF4252 domain-containing protein</fullName>
    </recommendedName>
</protein>
<evidence type="ECO:0000313" key="1">
    <source>
        <dbReference type="EMBL" id="MPN00132.1"/>
    </source>
</evidence>
<proteinExistence type="predicted"/>
<reference evidence="1" key="1">
    <citation type="submission" date="2019-08" db="EMBL/GenBank/DDBJ databases">
        <authorList>
            <person name="Kucharzyk K."/>
            <person name="Murdoch R.W."/>
            <person name="Higgins S."/>
            <person name="Loffler F."/>
        </authorList>
    </citation>
    <scope>NUCLEOTIDE SEQUENCE</scope>
</reference>
<dbReference type="EMBL" id="VSSQ01046174">
    <property type="protein sequence ID" value="MPN00132.1"/>
    <property type="molecule type" value="Genomic_DNA"/>
</dbReference>
<dbReference type="InterPro" id="IPR025348">
    <property type="entry name" value="DUF4252"/>
</dbReference>
<gene>
    <name evidence="1" type="ORF">SDC9_147326</name>
</gene>
<comment type="caution">
    <text evidence="1">The sequence shown here is derived from an EMBL/GenBank/DDBJ whole genome shotgun (WGS) entry which is preliminary data.</text>
</comment>
<name>A0A645EFR8_9ZZZZ</name>